<gene>
    <name evidence="3" type="ORF">QJ048_19575</name>
</gene>
<evidence type="ECO:0008006" key="5">
    <source>
        <dbReference type="Google" id="ProtNLM"/>
    </source>
</evidence>
<feature type="coiled-coil region" evidence="1">
    <location>
        <begin position="328"/>
        <end position="379"/>
    </location>
</feature>
<feature type="transmembrane region" description="Helical" evidence="2">
    <location>
        <begin position="220"/>
        <end position="237"/>
    </location>
</feature>
<name>A0ABT6RHE9_9BACT</name>
<protein>
    <recommendedName>
        <fullName evidence="5">Beta-carotene 15,15'-monooxygenase</fullName>
    </recommendedName>
</protein>
<feature type="transmembrane region" description="Helical" evidence="2">
    <location>
        <begin position="160"/>
        <end position="180"/>
    </location>
</feature>
<evidence type="ECO:0000256" key="1">
    <source>
        <dbReference type="SAM" id="Coils"/>
    </source>
</evidence>
<feature type="transmembrane region" description="Helical" evidence="2">
    <location>
        <begin position="300"/>
        <end position="322"/>
    </location>
</feature>
<accession>A0ABT6RHE9</accession>
<keyword evidence="2" id="KW-0472">Membrane</keyword>
<keyword evidence="2" id="KW-0812">Transmembrane</keyword>
<dbReference type="RefSeq" id="WP_282336121.1">
    <property type="nucleotide sequence ID" value="NZ_JASBRG010000007.1"/>
</dbReference>
<organism evidence="3 4">
    <name type="scientific">Pinibacter soli</name>
    <dbReference type="NCBI Taxonomy" id="3044211"/>
    <lineage>
        <taxon>Bacteria</taxon>
        <taxon>Pseudomonadati</taxon>
        <taxon>Bacteroidota</taxon>
        <taxon>Chitinophagia</taxon>
        <taxon>Chitinophagales</taxon>
        <taxon>Chitinophagaceae</taxon>
        <taxon>Pinibacter</taxon>
    </lineage>
</organism>
<evidence type="ECO:0000256" key="2">
    <source>
        <dbReference type="SAM" id="Phobius"/>
    </source>
</evidence>
<reference evidence="3 4" key="1">
    <citation type="submission" date="2023-05" db="EMBL/GenBank/DDBJ databases">
        <title>Genome sequence of Pinibacter sp. MAH-24.</title>
        <authorList>
            <person name="Huq M.A."/>
        </authorList>
    </citation>
    <scope>NUCLEOTIDE SEQUENCE [LARGE SCALE GENOMIC DNA]</scope>
    <source>
        <strain evidence="3 4">MAH-24</strain>
    </source>
</reference>
<feature type="transmembrane region" description="Helical" evidence="2">
    <location>
        <begin position="249"/>
        <end position="268"/>
    </location>
</feature>
<proteinExistence type="predicted"/>
<keyword evidence="2" id="KW-1133">Transmembrane helix</keyword>
<dbReference type="EMBL" id="JASBRG010000007">
    <property type="protein sequence ID" value="MDI3322001.1"/>
    <property type="molecule type" value="Genomic_DNA"/>
</dbReference>
<sequence length="435" mass="49897">MDFKNLPKGLFSLKKMESTENKKDFISSPNEAKPLSSSDNILSEDSLLHNETITVERFGFNSAKANNGSTIGLSICLNRNYLDFKKKVTDDIAKQADLKQPYRLKLHELNAENDGISRKIEKIKSQEIPNLKTKIERSRLDIAEIRSNPELLTGDKTGKASFYIGAIILVLLTVYLFVFYSSASYSSFFKEFKISEINIANTIFDARALSNAFNDGFTELILIITIPAVFLGLGYLIHKHSEKKSSKSYLIIAVLVIVTFIFDAIIAYEICEKIYDINKTNSFQNIPDYSLKLAFSSVNFWLIIFAGFMVYLIWGFVFGFTIEAHEKLDKVRVAIKTKEEQIREIDKTIDKLNGEINTLEEKESKNNGEIDKLNELVENTTIIPKEFEQYLYHFMQGWLHWMAANLKNQPQQKECEDVLKLFITANIKQIDYQNN</sequence>
<evidence type="ECO:0000313" key="4">
    <source>
        <dbReference type="Proteomes" id="UP001226434"/>
    </source>
</evidence>
<evidence type="ECO:0000313" key="3">
    <source>
        <dbReference type="EMBL" id="MDI3322001.1"/>
    </source>
</evidence>
<keyword evidence="4" id="KW-1185">Reference proteome</keyword>
<keyword evidence="1" id="KW-0175">Coiled coil</keyword>
<dbReference type="Proteomes" id="UP001226434">
    <property type="component" value="Unassembled WGS sequence"/>
</dbReference>
<comment type="caution">
    <text evidence="3">The sequence shown here is derived from an EMBL/GenBank/DDBJ whole genome shotgun (WGS) entry which is preliminary data.</text>
</comment>